<feature type="transmembrane region" description="Helical" evidence="2">
    <location>
        <begin position="99"/>
        <end position="120"/>
    </location>
</feature>
<dbReference type="Proteomes" id="UP000279859">
    <property type="component" value="Unassembled WGS sequence"/>
</dbReference>
<proteinExistence type="predicted"/>
<dbReference type="RefSeq" id="WP_123046841.1">
    <property type="nucleotide sequence ID" value="NZ_RDSR01000030.1"/>
</dbReference>
<accession>A0A3M8KUM4</accession>
<keyword evidence="4" id="KW-1185">Reference proteome</keyword>
<evidence type="ECO:0000313" key="4">
    <source>
        <dbReference type="Proteomes" id="UP000279859"/>
    </source>
</evidence>
<feature type="region of interest" description="Disordered" evidence="1">
    <location>
        <begin position="159"/>
        <end position="228"/>
    </location>
</feature>
<keyword evidence="2" id="KW-0812">Transmembrane</keyword>
<feature type="compositionally biased region" description="Basic and acidic residues" evidence="1">
    <location>
        <begin position="184"/>
        <end position="195"/>
    </location>
</feature>
<reference evidence="3 4" key="1">
    <citation type="submission" date="2018-11" db="EMBL/GenBank/DDBJ databases">
        <title>Cryobacterium sp. nov., isolated from rhizosphere soil of lettuce.</title>
        <authorList>
            <person name="Wang Y."/>
        </authorList>
    </citation>
    <scope>NUCLEOTIDE SEQUENCE [LARGE SCALE GENOMIC DNA]</scope>
    <source>
        <strain evidence="3 4">NEAU-85</strain>
    </source>
</reference>
<dbReference type="AlphaFoldDB" id="A0A3M8KUM4"/>
<evidence type="ECO:0000313" key="3">
    <source>
        <dbReference type="EMBL" id="RNE56389.1"/>
    </source>
</evidence>
<dbReference type="EMBL" id="RDSR01000030">
    <property type="protein sequence ID" value="RNE56389.1"/>
    <property type="molecule type" value="Genomic_DNA"/>
</dbReference>
<protein>
    <recommendedName>
        <fullName evidence="5">LPXTG cell wall anchor domain-containing protein</fullName>
    </recommendedName>
</protein>
<comment type="caution">
    <text evidence="3">The sequence shown here is derived from an EMBL/GenBank/DDBJ whole genome shotgun (WGS) entry which is preliminary data.</text>
</comment>
<keyword evidence="2" id="KW-0472">Membrane</keyword>
<organism evidence="3 4">
    <name type="scientific">Cryobacterium tepidiphilum</name>
    <dbReference type="NCBI Taxonomy" id="2486026"/>
    <lineage>
        <taxon>Bacteria</taxon>
        <taxon>Bacillati</taxon>
        <taxon>Actinomycetota</taxon>
        <taxon>Actinomycetes</taxon>
        <taxon>Micrococcales</taxon>
        <taxon>Microbacteriaceae</taxon>
        <taxon>Cryobacterium</taxon>
    </lineage>
</organism>
<feature type="compositionally biased region" description="Low complexity" evidence="1">
    <location>
        <begin position="172"/>
        <end position="183"/>
    </location>
</feature>
<evidence type="ECO:0000256" key="2">
    <source>
        <dbReference type="SAM" id="Phobius"/>
    </source>
</evidence>
<evidence type="ECO:0008006" key="5">
    <source>
        <dbReference type="Google" id="ProtNLM"/>
    </source>
</evidence>
<evidence type="ECO:0000256" key="1">
    <source>
        <dbReference type="SAM" id="MobiDB-lite"/>
    </source>
</evidence>
<sequence length="228" mass="23705">MIALTVLGGWLALPAYAEGASVLAPLVIEHPISPLPVISPQFVAGSGELLPDQLVAPQPEAVPPASSAGSLPLASAPITGSATTGAVSGTELADTGFHAIWLLPLAGGLILLGLLFAVFASRKQRRDEEQLVAEQAELARQAAFAEQADREALTELEELEKIDRSSQRPYEAPDLPATPAAPDARVHPVEPHGPGERVGPFVSLPDDRVGPVTGADSHEENGKRPDAP</sequence>
<keyword evidence="2" id="KW-1133">Transmembrane helix</keyword>
<feature type="compositionally biased region" description="Basic and acidic residues" evidence="1">
    <location>
        <begin position="216"/>
        <end position="228"/>
    </location>
</feature>
<gene>
    <name evidence="3" type="ORF">EEJ31_13665</name>
</gene>
<name>A0A3M8KUM4_9MICO</name>